<evidence type="ECO:0000313" key="2">
    <source>
        <dbReference type="Proteomes" id="UP000192660"/>
    </source>
</evidence>
<name>A0A1W1WLM3_SULTA</name>
<accession>A0A1W1WLM3</accession>
<keyword evidence="2" id="KW-1185">Reference proteome</keyword>
<protein>
    <submittedName>
        <fullName evidence="1">Uncharacterized protein</fullName>
    </submittedName>
</protein>
<proteinExistence type="predicted"/>
<dbReference type="AlphaFoldDB" id="A0A1W1WLM3"/>
<organism evidence="1 2">
    <name type="scientific">Sulfobacillus thermosulfidooxidans (strain DSM 9293 / VKM B-1269 / AT-1)</name>
    <dbReference type="NCBI Taxonomy" id="929705"/>
    <lineage>
        <taxon>Bacteria</taxon>
        <taxon>Bacillati</taxon>
        <taxon>Bacillota</taxon>
        <taxon>Clostridia</taxon>
        <taxon>Eubacteriales</taxon>
        <taxon>Clostridiales Family XVII. Incertae Sedis</taxon>
        <taxon>Sulfobacillus</taxon>
    </lineage>
</organism>
<dbReference type="Proteomes" id="UP000192660">
    <property type="component" value="Unassembled WGS sequence"/>
</dbReference>
<dbReference type="EMBL" id="FWWY01000001">
    <property type="protein sequence ID" value="SMC07218.1"/>
    <property type="molecule type" value="Genomic_DNA"/>
</dbReference>
<sequence>MAKNVKILKPVNVHRITISSALEVNERFIAVDDRIQ</sequence>
<reference evidence="2" key="1">
    <citation type="submission" date="2017-04" db="EMBL/GenBank/DDBJ databases">
        <authorList>
            <person name="Varghese N."/>
            <person name="Submissions S."/>
        </authorList>
    </citation>
    <scope>NUCLEOTIDE SEQUENCE [LARGE SCALE GENOMIC DNA]</scope>
    <source>
        <strain evidence="2">DSM 9293</strain>
    </source>
</reference>
<evidence type="ECO:0000313" key="1">
    <source>
        <dbReference type="EMBL" id="SMC07218.1"/>
    </source>
</evidence>
<gene>
    <name evidence="1" type="ORF">SAMN00768000_3268</name>
</gene>